<accession>A0A654DJH0</accession>
<dbReference type="AlphaFoldDB" id="A0A654DJH0"/>
<name>A0A654DJH0_SPHMU</name>
<sequence>MAISRIYQKQEAFCAAKTNFAPDVSVLYKTSHAILVQLIHVIIPLIRLFSSAHAATSSCICR</sequence>
<evidence type="ECO:0000313" key="2">
    <source>
        <dbReference type="Proteomes" id="UP000432350"/>
    </source>
</evidence>
<reference evidence="1 2" key="1">
    <citation type="submission" date="2019-10" db="EMBL/GenBank/DDBJ databases">
        <authorList>
            <person name="Karimi E."/>
        </authorList>
    </citation>
    <scope>NUCLEOTIDE SEQUENCE [LARGE SCALE GENOMIC DNA]</scope>
    <source>
        <strain evidence="1">Sphingobacterium sp. 8BC</strain>
    </source>
</reference>
<dbReference type="EMBL" id="CABWMV010000025">
    <property type="protein sequence ID" value="VXD05467.1"/>
    <property type="molecule type" value="Genomic_DNA"/>
</dbReference>
<organism evidence="1 2">
    <name type="scientific">Sphingobacterium multivorum</name>
    <dbReference type="NCBI Taxonomy" id="28454"/>
    <lineage>
        <taxon>Bacteria</taxon>
        <taxon>Pseudomonadati</taxon>
        <taxon>Bacteroidota</taxon>
        <taxon>Sphingobacteriia</taxon>
        <taxon>Sphingobacteriales</taxon>
        <taxon>Sphingobacteriaceae</taxon>
        <taxon>Sphingobacterium</taxon>
    </lineage>
</organism>
<evidence type="ECO:0000313" key="1">
    <source>
        <dbReference type="EMBL" id="VXD05467.1"/>
    </source>
</evidence>
<gene>
    <name evidence="1" type="ORF">SPHINGO8BC_60516</name>
</gene>
<protein>
    <submittedName>
        <fullName evidence="1">Uncharacterized protein</fullName>
    </submittedName>
</protein>
<dbReference type="Proteomes" id="UP000432350">
    <property type="component" value="Unassembled WGS sequence"/>
</dbReference>
<proteinExistence type="predicted"/>